<proteinExistence type="predicted"/>
<dbReference type="Gene3D" id="3.30.200.20">
    <property type="entry name" value="Phosphorylase Kinase, domain 1"/>
    <property type="match status" value="1"/>
</dbReference>
<dbReference type="eggNOG" id="COG1660">
    <property type="taxonomic scope" value="Bacteria"/>
</dbReference>
<sequence>MNQEIKGHLLNLFERWAGEKATSFEPLPAHGSDRKYYRIKGKDKQAIGVFNPDLKENIAFVTFTKHFRRLKLNVPEIYLQELDKNIYLEEDLGDTTLFSFLTEVRQKEGFSQKIIDVYKKVAAYLPRFQVEANEGLDYSVCYPRASFDRQSMHWDLNYFKYYFLKLAKIPFDEQSLENDFQTFMDFLLATDRDYFLYRDFQSRNIMLVNGEPYFIDYQGGRKGALQYDLASLLFDAKADIPSEVRQQLLEEYLKALENYVPVNREKFLQYYYGYVYIRIMQALGAYGFRGFYERKEHFLKSVPYAIQNLEWLLHNADLPIDIPQLTAVWEQLVRSSYLRQFGDAHLRLTVRIQSFSYKRGIPVDEKGHGGGFVFDCRMLPNPGREARYKNLTGLDRPVIEFLQKAPEVKTFLQHVQGLLDLMVPNYLQRNFTDIMVAFGCTGGQHRSVFCASQLAEYLKKKYDIDVQLRHRELEMWQGE</sequence>
<evidence type="ECO:0000313" key="3">
    <source>
        <dbReference type="EMBL" id="APF17194.1"/>
    </source>
</evidence>
<dbReference type="Proteomes" id="UP000183868">
    <property type="component" value="Chromosome"/>
</dbReference>
<dbReference type="InterPro" id="IPR005337">
    <property type="entry name" value="RapZ-like"/>
</dbReference>
<dbReference type="InterPro" id="IPR011009">
    <property type="entry name" value="Kinase-like_dom_sf"/>
</dbReference>
<dbReference type="Pfam" id="PF22740">
    <property type="entry name" value="PapZ_C"/>
    <property type="match status" value="1"/>
</dbReference>
<dbReference type="InterPro" id="IPR002575">
    <property type="entry name" value="Aminoglycoside_PTrfase"/>
</dbReference>
<accession>H1XSB8</accession>
<dbReference type="HOGENOM" id="CLU_021467_0_0_0"/>
<dbReference type="EMBL" id="CP018099">
    <property type="protein sequence ID" value="APF17194.1"/>
    <property type="molecule type" value="Genomic_DNA"/>
</dbReference>
<dbReference type="KEGG" id="caby:Cabys_443"/>
<dbReference type="InterPro" id="IPR053931">
    <property type="entry name" value="RapZ_C"/>
</dbReference>
<dbReference type="GO" id="GO:0016740">
    <property type="term" value="F:transferase activity"/>
    <property type="evidence" value="ECO:0007669"/>
    <property type="project" value="UniProtKB-KW"/>
</dbReference>
<dbReference type="AlphaFoldDB" id="H1XSB8"/>
<dbReference type="EMBL" id="CM001402">
    <property type="protein sequence ID" value="EHO41330.1"/>
    <property type="molecule type" value="Genomic_DNA"/>
</dbReference>
<dbReference type="SUPFAM" id="SSF56112">
    <property type="entry name" value="Protein kinase-like (PK-like)"/>
    <property type="match status" value="1"/>
</dbReference>
<dbReference type="eggNOG" id="COG3178">
    <property type="taxonomic scope" value="Bacteria"/>
</dbReference>
<dbReference type="PANTHER" id="PTHR30448:SF0">
    <property type="entry name" value="RNASE ADAPTER PROTEIN RAPZ"/>
    <property type="match status" value="1"/>
</dbReference>
<dbReference type="STRING" id="880073.Cabys_443"/>
<dbReference type="PaxDb" id="880073-Calab_1713"/>
<evidence type="ECO:0000259" key="1">
    <source>
        <dbReference type="Pfam" id="PF01636"/>
    </source>
</evidence>
<dbReference type="Pfam" id="PF01636">
    <property type="entry name" value="APH"/>
    <property type="match status" value="1"/>
</dbReference>
<keyword evidence="5" id="KW-1185">Reference proteome</keyword>
<gene>
    <name evidence="3" type="ORF">Cabys_443</name>
    <name evidence="4" type="ORF">Calab_1713</name>
</gene>
<name>H1XSB8_CALAY</name>
<reference evidence="3 6" key="2">
    <citation type="submission" date="2016-11" db="EMBL/GenBank/DDBJ databases">
        <title>Genomic analysis of Caldithrix abyssi and proposal of a novel bacterial phylum Caldithrichaeota.</title>
        <authorList>
            <person name="Kublanov I."/>
            <person name="Sigalova O."/>
            <person name="Gavrilov S."/>
            <person name="Lebedinsky A."/>
            <person name="Ivanova N."/>
            <person name="Daum C."/>
            <person name="Reddy T."/>
            <person name="Klenk H.P."/>
            <person name="Goker M."/>
            <person name="Reva O."/>
            <person name="Miroshnichenko M."/>
            <person name="Kyprides N."/>
            <person name="Woyke T."/>
            <person name="Gelfand M."/>
        </authorList>
    </citation>
    <scope>NUCLEOTIDE SEQUENCE [LARGE SCALE GENOMIC DNA]</scope>
    <source>
        <strain evidence="3 6">LF13</strain>
    </source>
</reference>
<keyword evidence="3" id="KW-0808">Transferase</keyword>
<organism evidence="4 5">
    <name type="scientific">Caldithrix abyssi DSM 13497</name>
    <dbReference type="NCBI Taxonomy" id="880073"/>
    <lineage>
        <taxon>Bacteria</taxon>
        <taxon>Pseudomonadati</taxon>
        <taxon>Calditrichota</taxon>
        <taxon>Calditrichia</taxon>
        <taxon>Calditrichales</taxon>
        <taxon>Calditrichaceae</taxon>
        <taxon>Caldithrix</taxon>
    </lineage>
</organism>
<dbReference type="OrthoDB" id="9809275at2"/>
<dbReference type="RefSeq" id="WP_006928428.1">
    <property type="nucleotide sequence ID" value="NZ_CM001402.1"/>
</dbReference>
<dbReference type="InParanoid" id="H1XSB8"/>
<evidence type="ECO:0000259" key="2">
    <source>
        <dbReference type="Pfam" id="PF22740"/>
    </source>
</evidence>
<evidence type="ECO:0000313" key="6">
    <source>
        <dbReference type="Proteomes" id="UP000183868"/>
    </source>
</evidence>
<evidence type="ECO:0000313" key="5">
    <source>
        <dbReference type="Proteomes" id="UP000004671"/>
    </source>
</evidence>
<evidence type="ECO:0000313" key="4">
    <source>
        <dbReference type="EMBL" id="EHO41330.1"/>
    </source>
</evidence>
<dbReference type="Gene3D" id="3.90.1200.10">
    <property type="match status" value="1"/>
</dbReference>
<dbReference type="PANTHER" id="PTHR30448">
    <property type="entry name" value="RNASE ADAPTER PROTEIN RAPZ"/>
    <property type="match status" value="1"/>
</dbReference>
<feature type="domain" description="RapZ C-terminal" evidence="2">
    <location>
        <begin position="349"/>
        <end position="474"/>
    </location>
</feature>
<reference evidence="4 5" key="1">
    <citation type="submission" date="2011-09" db="EMBL/GenBank/DDBJ databases">
        <title>The permanent draft genome of Caldithrix abyssi DSM 13497.</title>
        <authorList>
            <consortium name="US DOE Joint Genome Institute (JGI-PGF)"/>
            <person name="Lucas S."/>
            <person name="Han J."/>
            <person name="Lapidus A."/>
            <person name="Bruce D."/>
            <person name="Goodwin L."/>
            <person name="Pitluck S."/>
            <person name="Peters L."/>
            <person name="Kyrpides N."/>
            <person name="Mavromatis K."/>
            <person name="Ivanova N."/>
            <person name="Mikhailova N."/>
            <person name="Chertkov O."/>
            <person name="Detter J.C."/>
            <person name="Tapia R."/>
            <person name="Han C."/>
            <person name="Land M."/>
            <person name="Hauser L."/>
            <person name="Markowitz V."/>
            <person name="Cheng J.-F."/>
            <person name="Hugenholtz P."/>
            <person name="Woyke T."/>
            <person name="Wu D."/>
            <person name="Spring S."/>
            <person name="Brambilla E."/>
            <person name="Klenk H.-P."/>
            <person name="Eisen J.A."/>
        </authorList>
    </citation>
    <scope>NUCLEOTIDE SEQUENCE [LARGE SCALE GENOMIC DNA]</scope>
    <source>
        <strain evidence="4 5">DSM 13497</strain>
    </source>
</reference>
<dbReference type="GO" id="GO:0005524">
    <property type="term" value="F:ATP binding"/>
    <property type="evidence" value="ECO:0007669"/>
    <property type="project" value="InterPro"/>
</dbReference>
<protein>
    <submittedName>
        <fullName evidence="3">Phosphotransferase enzyme family protein</fullName>
    </submittedName>
</protein>
<dbReference type="Proteomes" id="UP000004671">
    <property type="component" value="Chromosome"/>
</dbReference>
<feature type="domain" description="Aminoglycoside phosphotransferase" evidence="1">
    <location>
        <begin position="25"/>
        <end position="255"/>
    </location>
</feature>